<dbReference type="KEGG" id="knv:Pan216_38900"/>
<proteinExistence type="predicted"/>
<reference evidence="1 2" key="1">
    <citation type="submission" date="2019-02" db="EMBL/GenBank/DDBJ databases">
        <title>Deep-cultivation of Planctomycetes and their phenomic and genomic characterization uncovers novel biology.</title>
        <authorList>
            <person name="Wiegand S."/>
            <person name="Jogler M."/>
            <person name="Boedeker C."/>
            <person name="Pinto D."/>
            <person name="Vollmers J."/>
            <person name="Rivas-Marin E."/>
            <person name="Kohn T."/>
            <person name="Peeters S.H."/>
            <person name="Heuer A."/>
            <person name="Rast P."/>
            <person name="Oberbeckmann S."/>
            <person name="Bunk B."/>
            <person name="Jeske O."/>
            <person name="Meyerdierks A."/>
            <person name="Storesund J.E."/>
            <person name="Kallscheuer N."/>
            <person name="Luecker S."/>
            <person name="Lage O.M."/>
            <person name="Pohl T."/>
            <person name="Merkel B.J."/>
            <person name="Hornburger P."/>
            <person name="Mueller R.-W."/>
            <person name="Bruemmer F."/>
            <person name="Labrenz M."/>
            <person name="Spormann A.M."/>
            <person name="Op den Camp H."/>
            <person name="Overmann J."/>
            <person name="Amann R."/>
            <person name="Jetten M.S.M."/>
            <person name="Mascher T."/>
            <person name="Medema M.H."/>
            <person name="Devos D.P."/>
            <person name="Kaster A.-K."/>
            <person name="Ovreas L."/>
            <person name="Rohde M."/>
            <person name="Galperin M.Y."/>
            <person name="Jogler C."/>
        </authorList>
    </citation>
    <scope>NUCLEOTIDE SEQUENCE [LARGE SCALE GENOMIC DNA]</scope>
    <source>
        <strain evidence="1 2">Pan216</strain>
    </source>
</reference>
<evidence type="ECO:0008006" key="3">
    <source>
        <dbReference type="Google" id="ProtNLM"/>
    </source>
</evidence>
<dbReference type="Pfam" id="PF14107">
    <property type="entry name" value="DUF4280"/>
    <property type="match status" value="1"/>
</dbReference>
<dbReference type="EMBL" id="CP036279">
    <property type="protein sequence ID" value="QDU63016.1"/>
    <property type="molecule type" value="Genomic_DNA"/>
</dbReference>
<dbReference type="RefSeq" id="WP_145260156.1">
    <property type="nucleotide sequence ID" value="NZ_CP036279.1"/>
</dbReference>
<dbReference type="Proteomes" id="UP000317093">
    <property type="component" value="Chromosome"/>
</dbReference>
<organism evidence="1 2">
    <name type="scientific">Kolteria novifilia</name>
    <dbReference type="NCBI Taxonomy" id="2527975"/>
    <lineage>
        <taxon>Bacteria</taxon>
        <taxon>Pseudomonadati</taxon>
        <taxon>Planctomycetota</taxon>
        <taxon>Planctomycetia</taxon>
        <taxon>Kolteriales</taxon>
        <taxon>Kolteriaceae</taxon>
        <taxon>Kolteria</taxon>
    </lineage>
</organism>
<sequence>MGKPIVVEGAKCACNQEEKSTQKPLKVTSQNVETINDKTVATIMDCIPIANVPSFGTCKILTLQANGAKIPCVPVAAGTWSKGSKMYAINGQPALLESDKLRCAIGGTITVKMNPDNKNVVSD</sequence>
<evidence type="ECO:0000313" key="2">
    <source>
        <dbReference type="Proteomes" id="UP000317093"/>
    </source>
</evidence>
<dbReference type="OrthoDB" id="4825649at2"/>
<gene>
    <name evidence="1" type="ORF">Pan216_38900</name>
</gene>
<protein>
    <recommendedName>
        <fullName evidence="3">DUF4280 domain-containing protein</fullName>
    </recommendedName>
</protein>
<evidence type="ECO:0000313" key="1">
    <source>
        <dbReference type="EMBL" id="QDU63016.1"/>
    </source>
</evidence>
<accession>A0A518B7R4</accession>
<name>A0A518B7R4_9BACT</name>
<dbReference type="InterPro" id="IPR025460">
    <property type="entry name" value="DUF4280"/>
</dbReference>
<dbReference type="AlphaFoldDB" id="A0A518B7R4"/>
<keyword evidence="2" id="KW-1185">Reference proteome</keyword>